<name>A0A1M7I1X2_9RHOB</name>
<reference evidence="2 3" key="1">
    <citation type="submission" date="2016-11" db="EMBL/GenBank/DDBJ databases">
        <authorList>
            <person name="Varghese N."/>
            <person name="Submissions S."/>
        </authorList>
    </citation>
    <scope>NUCLEOTIDE SEQUENCE [LARGE SCALE GENOMIC DNA]</scope>
    <source>
        <strain evidence="2 3">DSM 28249</strain>
    </source>
</reference>
<feature type="compositionally biased region" description="Basic and acidic residues" evidence="1">
    <location>
        <begin position="190"/>
        <end position="231"/>
    </location>
</feature>
<accession>A0A1M7I1X2</accession>
<dbReference type="Proteomes" id="UP000322545">
    <property type="component" value="Unassembled WGS sequence"/>
</dbReference>
<feature type="region of interest" description="Disordered" evidence="1">
    <location>
        <begin position="110"/>
        <end position="150"/>
    </location>
</feature>
<proteinExistence type="predicted"/>
<dbReference type="RefSeq" id="WP_149780041.1">
    <property type="nucleotide sequence ID" value="NZ_FRCB01000006.1"/>
</dbReference>
<evidence type="ECO:0000313" key="2">
    <source>
        <dbReference type="EMBL" id="SHM34720.1"/>
    </source>
</evidence>
<protein>
    <submittedName>
        <fullName evidence="2">BrnA antitoxin of type II toxin-antitoxin system</fullName>
    </submittedName>
</protein>
<organism evidence="2 3">
    <name type="scientific">Roseovarius litoreus</name>
    <dbReference type="NCBI Taxonomy" id="1155722"/>
    <lineage>
        <taxon>Bacteria</taxon>
        <taxon>Pseudomonadati</taxon>
        <taxon>Pseudomonadota</taxon>
        <taxon>Alphaproteobacteria</taxon>
        <taxon>Rhodobacterales</taxon>
        <taxon>Roseobacteraceae</taxon>
        <taxon>Roseovarius</taxon>
    </lineage>
</organism>
<sequence length="231" mass="26527">MARMTKTERIAREGLMKNLIHLNRDGWISSMLEDVIPDAWHTLEADLDVEEKKEKVTLYLDRSVLRVFRAMGNGYQARINRLLATWVQMKIAQEIKLDDFLDKRVRAPVAGKEGSAEDGTSAPESTVTPAKEGKPVSGDDDDDDDDGSPLIYPEIAVAFAEIRAERLAQEAREAEEQERERNSMSVWERVGLEDERRRKAEQDALEEGYRRRALEREARDLAREKARDTRE</sequence>
<dbReference type="Pfam" id="PF14384">
    <property type="entry name" value="BrnA_antitoxin"/>
    <property type="match status" value="1"/>
</dbReference>
<feature type="compositionally biased region" description="Basic and acidic residues" evidence="1">
    <location>
        <begin position="169"/>
        <end position="182"/>
    </location>
</feature>
<dbReference type="AlphaFoldDB" id="A0A1M7I1X2"/>
<dbReference type="EMBL" id="FRCB01000006">
    <property type="protein sequence ID" value="SHM34720.1"/>
    <property type="molecule type" value="Genomic_DNA"/>
</dbReference>
<gene>
    <name evidence="2" type="ORF">SAMN05443432_106237</name>
</gene>
<evidence type="ECO:0000313" key="3">
    <source>
        <dbReference type="Proteomes" id="UP000322545"/>
    </source>
</evidence>
<feature type="region of interest" description="Disordered" evidence="1">
    <location>
        <begin position="169"/>
        <end position="231"/>
    </location>
</feature>
<dbReference type="InterPro" id="IPR025528">
    <property type="entry name" value="BrnA_antitoxin"/>
</dbReference>
<feature type="compositionally biased region" description="Acidic residues" evidence="1">
    <location>
        <begin position="138"/>
        <end position="147"/>
    </location>
</feature>
<keyword evidence="3" id="KW-1185">Reference proteome</keyword>
<evidence type="ECO:0000256" key="1">
    <source>
        <dbReference type="SAM" id="MobiDB-lite"/>
    </source>
</evidence>